<comment type="caution">
    <text evidence="1">The sequence shown here is derived from an EMBL/GenBank/DDBJ whole genome shotgun (WGS) entry which is preliminary data.</text>
</comment>
<reference evidence="1" key="1">
    <citation type="journal article" date="2023" name="Plant J.">
        <title>Genome sequences and population genomics provide insights into the demographic history, inbreeding, and mutation load of two 'living fossil' tree species of Dipteronia.</title>
        <authorList>
            <person name="Feng Y."/>
            <person name="Comes H.P."/>
            <person name="Chen J."/>
            <person name="Zhu S."/>
            <person name="Lu R."/>
            <person name="Zhang X."/>
            <person name="Li P."/>
            <person name="Qiu J."/>
            <person name="Olsen K.M."/>
            <person name="Qiu Y."/>
        </authorList>
    </citation>
    <scope>NUCLEOTIDE SEQUENCE</scope>
    <source>
        <strain evidence="1">KIB01</strain>
    </source>
</reference>
<organism evidence="1 2">
    <name type="scientific">Dipteronia dyeriana</name>
    <dbReference type="NCBI Taxonomy" id="168575"/>
    <lineage>
        <taxon>Eukaryota</taxon>
        <taxon>Viridiplantae</taxon>
        <taxon>Streptophyta</taxon>
        <taxon>Embryophyta</taxon>
        <taxon>Tracheophyta</taxon>
        <taxon>Spermatophyta</taxon>
        <taxon>Magnoliopsida</taxon>
        <taxon>eudicotyledons</taxon>
        <taxon>Gunneridae</taxon>
        <taxon>Pentapetalae</taxon>
        <taxon>rosids</taxon>
        <taxon>malvids</taxon>
        <taxon>Sapindales</taxon>
        <taxon>Sapindaceae</taxon>
        <taxon>Hippocastanoideae</taxon>
        <taxon>Acereae</taxon>
        <taxon>Dipteronia</taxon>
    </lineage>
</organism>
<evidence type="ECO:0000313" key="2">
    <source>
        <dbReference type="Proteomes" id="UP001280121"/>
    </source>
</evidence>
<keyword evidence="2" id="KW-1185">Reference proteome</keyword>
<gene>
    <name evidence="1" type="ORF">Ddye_028449</name>
</gene>
<accession>A0AAD9TRX5</accession>
<protein>
    <submittedName>
        <fullName evidence="1">Uncharacterized protein</fullName>
    </submittedName>
</protein>
<name>A0AAD9TRX5_9ROSI</name>
<dbReference type="AlphaFoldDB" id="A0AAD9TRX5"/>
<dbReference type="EMBL" id="JANJYI010000008">
    <property type="protein sequence ID" value="KAK2640654.1"/>
    <property type="molecule type" value="Genomic_DNA"/>
</dbReference>
<proteinExistence type="predicted"/>
<dbReference type="Proteomes" id="UP001280121">
    <property type="component" value="Unassembled WGS sequence"/>
</dbReference>
<sequence length="128" mass="14740">MDADELERLYSALSIKELEGPVKTLDEGMKSSREPKLALFSVRKEEMPIDGDISNLGFKKFEFKIQEHKIPPLCMSEEIGLFLGKMIKEVREVVLASCREDNSHYLRIRVVVLITKPLIMSLRVDLYL</sequence>
<evidence type="ECO:0000313" key="1">
    <source>
        <dbReference type="EMBL" id="KAK2640654.1"/>
    </source>
</evidence>